<dbReference type="PROSITE" id="PS50084">
    <property type="entry name" value="KH_TYPE_1"/>
    <property type="match status" value="1"/>
</dbReference>
<dbReference type="InterPro" id="IPR004087">
    <property type="entry name" value="KH_dom"/>
</dbReference>
<evidence type="ECO:0000313" key="4">
    <source>
        <dbReference type="EMBL" id="CAL1389896.1"/>
    </source>
</evidence>
<proteinExistence type="predicted"/>
<keyword evidence="5" id="KW-1185">Reference proteome</keyword>
<accession>A0AAV2EV95</accession>
<keyword evidence="2" id="KW-0694">RNA-binding</keyword>
<evidence type="ECO:0000313" key="5">
    <source>
        <dbReference type="Proteomes" id="UP001497516"/>
    </source>
</evidence>
<dbReference type="Pfam" id="PF00013">
    <property type="entry name" value="KH_1"/>
    <property type="match status" value="1"/>
</dbReference>
<dbReference type="GO" id="GO:0003723">
    <property type="term" value="F:RNA binding"/>
    <property type="evidence" value="ECO:0007669"/>
    <property type="project" value="UniProtKB-UniRule"/>
</dbReference>
<sequence>MDITYLSLPAKRTIHLAAGGMSDPNKRLKHLSPSPNQHQHQLSVPPGHVCFLLLCHSSRVGGVIGKSGSIVKQLQQQTGAKIRVEDAPAECPDRVISVVAPGVVNSGEIDYSKAQEALVRMSERILEVAAETDGGSIPVGRVVSCKLLADGIHVGSVIGKGGKVV</sequence>
<reference evidence="4 5" key="1">
    <citation type="submission" date="2024-04" db="EMBL/GenBank/DDBJ databases">
        <authorList>
            <person name="Fracassetti M."/>
        </authorList>
    </citation>
    <scope>NUCLEOTIDE SEQUENCE [LARGE SCALE GENOMIC DNA]</scope>
</reference>
<evidence type="ECO:0000259" key="3">
    <source>
        <dbReference type="SMART" id="SM00322"/>
    </source>
</evidence>
<dbReference type="Gene3D" id="3.30.310.210">
    <property type="match status" value="1"/>
</dbReference>
<dbReference type="SUPFAM" id="SSF54791">
    <property type="entry name" value="Eukaryotic type KH-domain (KH-domain type I)"/>
    <property type="match status" value="1"/>
</dbReference>
<gene>
    <name evidence="4" type="ORF">LTRI10_LOCUS30721</name>
</gene>
<dbReference type="Proteomes" id="UP001497516">
    <property type="component" value="Chromosome 5"/>
</dbReference>
<dbReference type="AlphaFoldDB" id="A0AAV2EV95"/>
<protein>
    <recommendedName>
        <fullName evidence="3">K Homology domain-containing protein</fullName>
    </recommendedName>
</protein>
<dbReference type="CDD" id="cd22459">
    <property type="entry name" value="KH-I_PEPPER_rpt1_like"/>
    <property type="match status" value="1"/>
</dbReference>
<keyword evidence="1" id="KW-0677">Repeat</keyword>
<organism evidence="4 5">
    <name type="scientific">Linum trigynum</name>
    <dbReference type="NCBI Taxonomy" id="586398"/>
    <lineage>
        <taxon>Eukaryota</taxon>
        <taxon>Viridiplantae</taxon>
        <taxon>Streptophyta</taxon>
        <taxon>Embryophyta</taxon>
        <taxon>Tracheophyta</taxon>
        <taxon>Spermatophyta</taxon>
        <taxon>Magnoliopsida</taxon>
        <taxon>eudicotyledons</taxon>
        <taxon>Gunneridae</taxon>
        <taxon>Pentapetalae</taxon>
        <taxon>rosids</taxon>
        <taxon>fabids</taxon>
        <taxon>Malpighiales</taxon>
        <taxon>Linaceae</taxon>
        <taxon>Linum</taxon>
    </lineage>
</organism>
<dbReference type="EMBL" id="OZ034818">
    <property type="protein sequence ID" value="CAL1389896.1"/>
    <property type="molecule type" value="Genomic_DNA"/>
</dbReference>
<feature type="domain" description="K Homology" evidence="3">
    <location>
        <begin position="36"/>
        <end position="123"/>
    </location>
</feature>
<dbReference type="InterPro" id="IPR036612">
    <property type="entry name" value="KH_dom_type_1_sf"/>
</dbReference>
<name>A0AAV2EV95_9ROSI</name>
<evidence type="ECO:0000256" key="2">
    <source>
        <dbReference type="PROSITE-ProRule" id="PRU00117"/>
    </source>
</evidence>
<evidence type="ECO:0000256" key="1">
    <source>
        <dbReference type="ARBA" id="ARBA00022737"/>
    </source>
</evidence>
<dbReference type="SMART" id="SM00322">
    <property type="entry name" value="KH"/>
    <property type="match status" value="1"/>
</dbReference>
<dbReference type="InterPro" id="IPR004088">
    <property type="entry name" value="KH_dom_type_1"/>
</dbReference>
<dbReference type="PANTHER" id="PTHR10288">
    <property type="entry name" value="KH DOMAIN CONTAINING RNA BINDING PROTEIN"/>
    <property type="match status" value="1"/>
</dbReference>